<comment type="caution">
    <text evidence="8">The sequence shown here is derived from an EMBL/GenBank/DDBJ whole genome shotgun (WGS) entry which is preliminary data.</text>
</comment>
<dbReference type="AlphaFoldDB" id="A0A5A9N8B5"/>
<accession>A0A5A9N8B5</accession>
<evidence type="ECO:0000256" key="6">
    <source>
        <dbReference type="ARBA" id="ARBA00023319"/>
    </source>
</evidence>
<evidence type="ECO:0000256" key="3">
    <source>
        <dbReference type="ARBA" id="ARBA00023136"/>
    </source>
</evidence>
<dbReference type="SMART" id="SM00406">
    <property type="entry name" value="IGv"/>
    <property type="match status" value="1"/>
</dbReference>
<dbReference type="Gene3D" id="2.60.40.10">
    <property type="entry name" value="Immunoglobulins"/>
    <property type="match status" value="1"/>
</dbReference>
<dbReference type="GO" id="GO:0001817">
    <property type="term" value="P:regulation of cytokine production"/>
    <property type="evidence" value="ECO:0007669"/>
    <property type="project" value="TreeGrafter"/>
</dbReference>
<dbReference type="Proteomes" id="UP000324632">
    <property type="component" value="Chromosome 21"/>
</dbReference>
<evidence type="ECO:0000256" key="5">
    <source>
        <dbReference type="ARBA" id="ARBA00023180"/>
    </source>
</evidence>
<dbReference type="EMBL" id="SOYY01000021">
    <property type="protein sequence ID" value="KAA0706192.1"/>
    <property type="molecule type" value="Genomic_DNA"/>
</dbReference>
<keyword evidence="3" id="KW-0472">Membrane</keyword>
<dbReference type="PROSITE" id="PS50835">
    <property type="entry name" value="IG_LIKE"/>
    <property type="match status" value="1"/>
</dbReference>
<dbReference type="GO" id="GO:0009897">
    <property type="term" value="C:external side of plasma membrane"/>
    <property type="evidence" value="ECO:0007669"/>
    <property type="project" value="TreeGrafter"/>
</dbReference>
<proteinExistence type="predicted"/>
<keyword evidence="5" id="KW-0325">Glycoprotein</keyword>
<evidence type="ECO:0000313" key="8">
    <source>
        <dbReference type="EMBL" id="KAA0706192.1"/>
    </source>
</evidence>
<organism evidence="8 9">
    <name type="scientific">Triplophysa tibetana</name>
    <dbReference type="NCBI Taxonomy" id="1572043"/>
    <lineage>
        <taxon>Eukaryota</taxon>
        <taxon>Metazoa</taxon>
        <taxon>Chordata</taxon>
        <taxon>Craniata</taxon>
        <taxon>Vertebrata</taxon>
        <taxon>Euteleostomi</taxon>
        <taxon>Actinopterygii</taxon>
        <taxon>Neopterygii</taxon>
        <taxon>Teleostei</taxon>
        <taxon>Ostariophysi</taxon>
        <taxon>Cypriniformes</taxon>
        <taxon>Nemacheilidae</taxon>
        <taxon>Triplophysa</taxon>
    </lineage>
</organism>
<protein>
    <submittedName>
        <fullName evidence="8">CD276 antigen-like protein</fullName>
    </submittedName>
</protein>
<keyword evidence="4" id="KW-1015">Disulfide bond</keyword>
<reference evidence="8 9" key="1">
    <citation type="journal article" date="2019" name="Mol. Ecol. Resour.">
        <title>Chromosome-level genome assembly of Triplophysa tibetana, a fish adapted to the harsh high-altitude environment of the Tibetan Plateau.</title>
        <authorList>
            <person name="Yang X."/>
            <person name="Liu H."/>
            <person name="Ma Z."/>
            <person name="Zou Y."/>
            <person name="Zou M."/>
            <person name="Mao Y."/>
            <person name="Li X."/>
            <person name="Wang H."/>
            <person name="Chen T."/>
            <person name="Wang W."/>
            <person name="Yang R."/>
        </authorList>
    </citation>
    <scope>NUCLEOTIDE SEQUENCE [LARGE SCALE GENOMIC DNA]</scope>
    <source>
        <strain evidence="8">TTIB1903HZAU</strain>
        <tissue evidence="8">Muscle</tissue>
    </source>
</reference>
<gene>
    <name evidence="8" type="ORF">E1301_Tti019711</name>
</gene>
<dbReference type="SUPFAM" id="SSF48726">
    <property type="entry name" value="Immunoglobulin"/>
    <property type="match status" value="1"/>
</dbReference>
<dbReference type="GO" id="GO:1903037">
    <property type="term" value="P:regulation of leukocyte cell-cell adhesion"/>
    <property type="evidence" value="ECO:0007669"/>
    <property type="project" value="UniProtKB-ARBA"/>
</dbReference>
<dbReference type="Pfam" id="PF07686">
    <property type="entry name" value="V-set"/>
    <property type="match status" value="1"/>
</dbReference>
<keyword evidence="2" id="KW-0732">Signal</keyword>
<dbReference type="PANTHER" id="PTHR24100">
    <property type="entry name" value="BUTYROPHILIN"/>
    <property type="match status" value="1"/>
</dbReference>
<sequence length="161" mass="18089">MTESGEDVILPCSIKPNISAVNMRVEWFRPDLKGSIVHLYEDHKDINTDQLQSYRGRTQVFKEELEKGNTSLKLSRVQISDEGLYKCFIQSQAWSDDMTVDLRVEASVPVITVDGFDGSGGLRLQCESKGCTNGYDPERCPVSGILACLRCQKCYSILFIL</sequence>
<evidence type="ECO:0000256" key="2">
    <source>
        <dbReference type="ARBA" id="ARBA00022729"/>
    </source>
</evidence>
<dbReference type="InterPro" id="IPR003599">
    <property type="entry name" value="Ig_sub"/>
</dbReference>
<dbReference type="InterPro" id="IPR013106">
    <property type="entry name" value="Ig_V-set"/>
</dbReference>
<dbReference type="GO" id="GO:0050863">
    <property type="term" value="P:regulation of T cell activation"/>
    <property type="evidence" value="ECO:0007669"/>
    <property type="project" value="UniProtKB-ARBA"/>
</dbReference>
<dbReference type="InterPro" id="IPR050504">
    <property type="entry name" value="IgSF_BTN/MOG"/>
</dbReference>
<dbReference type="GO" id="GO:0050852">
    <property type="term" value="P:T cell receptor signaling pathway"/>
    <property type="evidence" value="ECO:0007669"/>
    <property type="project" value="TreeGrafter"/>
</dbReference>
<evidence type="ECO:0000256" key="1">
    <source>
        <dbReference type="ARBA" id="ARBA00004370"/>
    </source>
</evidence>
<keyword evidence="9" id="KW-1185">Reference proteome</keyword>
<dbReference type="InterPro" id="IPR013783">
    <property type="entry name" value="Ig-like_fold"/>
</dbReference>
<dbReference type="GO" id="GO:0005102">
    <property type="term" value="F:signaling receptor binding"/>
    <property type="evidence" value="ECO:0007669"/>
    <property type="project" value="TreeGrafter"/>
</dbReference>
<dbReference type="SMART" id="SM00409">
    <property type="entry name" value="IG"/>
    <property type="match status" value="1"/>
</dbReference>
<feature type="domain" description="Ig-like" evidence="7">
    <location>
        <begin position="1"/>
        <end position="101"/>
    </location>
</feature>
<dbReference type="PANTHER" id="PTHR24100:SF151">
    <property type="entry name" value="ICOS LIGAND"/>
    <property type="match status" value="1"/>
</dbReference>
<dbReference type="InterPro" id="IPR007110">
    <property type="entry name" value="Ig-like_dom"/>
</dbReference>
<evidence type="ECO:0000313" key="9">
    <source>
        <dbReference type="Proteomes" id="UP000324632"/>
    </source>
</evidence>
<evidence type="ECO:0000259" key="7">
    <source>
        <dbReference type="PROSITE" id="PS50835"/>
    </source>
</evidence>
<name>A0A5A9N8B5_9TELE</name>
<dbReference type="InterPro" id="IPR036179">
    <property type="entry name" value="Ig-like_dom_sf"/>
</dbReference>
<evidence type="ECO:0000256" key="4">
    <source>
        <dbReference type="ARBA" id="ARBA00023157"/>
    </source>
</evidence>
<keyword evidence="6" id="KW-0393">Immunoglobulin domain</keyword>
<dbReference type="FunFam" id="2.60.40.10:FF:000142">
    <property type="entry name" value="V-set domain-containing T-cell activation inhibitor 1"/>
    <property type="match status" value="1"/>
</dbReference>
<comment type="subcellular location">
    <subcellularLocation>
        <location evidence="1">Membrane</location>
    </subcellularLocation>
</comment>